<proteinExistence type="predicted"/>
<evidence type="ECO:0000313" key="3">
    <source>
        <dbReference type="Proteomes" id="UP000322244"/>
    </source>
</evidence>
<dbReference type="AlphaFoldDB" id="A0A5A7SG20"/>
<feature type="domain" description="SAV-6107-like HEPN" evidence="1">
    <location>
        <begin position="3"/>
        <end position="100"/>
    </location>
</feature>
<gene>
    <name evidence="2" type="ORF">FOY51_11715</name>
</gene>
<protein>
    <recommendedName>
        <fullName evidence="1">SAV-6107-like HEPN domain-containing protein</fullName>
    </recommendedName>
</protein>
<organism evidence="2 3">
    <name type="scientific">Antrihabitans cavernicola</name>
    <dbReference type="NCBI Taxonomy" id="2495913"/>
    <lineage>
        <taxon>Bacteria</taxon>
        <taxon>Bacillati</taxon>
        <taxon>Actinomycetota</taxon>
        <taxon>Actinomycetes</taxon>
        <taxon>Mycobacteriales</taxon>
        <taxon>Nocardiaceae</taxon>
        <taxon>Antrihabitans</taxon>
    </lineage>
</organism>
<keyword evidence="3" id="KW-1185">Reference proteome</keyword>
<name>A0A5A7SG20_9NOCA</name>
<reference evidence="2 3" key="1">
    <citation type="submission" date="2019-07" db="EMBL/GenBank/DDBJ databases">
        <title>Rhodococcus cavernicolus sp. nov., isolated from a cave.</title>
        <authorList>
            <person name="Lee S.D."/>
        </authorList>
    </citation>
    <scope>NUCLEOTIDE SEQUENCE [LARGE SCALE GENOMIC DNA]</scope>
    <source>
        <strain evidence="2 3">C1-24</strain>
    </source>
</reference>
<dbReference type="InterPro" id="IPR040891">
    <property type="entry name" value="HEPN_SAV_6107"/>
</dbReference>
<evidence type="ECO:0000259" key="1">
    <source>
        <dbReference type="Pfam" id="PF18726"/>
    </source>
</evidence>
<evidence type="ECO:0000313" key="2">
    <source>
        <dbReference type="EMBL" id="KAA0023201.1"/>
    </source>
</evidence>
<dbReference type="Pfam" id="PF18726">
    <property type="entry name" value="HEPN_SAV_6107"/>
    <property type="match status" value="1"/>
</dbReference>
<dbReference type="Proteomes" id="UP000322244">
    <property type="component" value="Unassembled WGS sequence"/>
</dbReference>
<comment type="caution">
    <text evidence="2">The sequence shown here is derived from an EMBL/GenBank/DDBJ whole genome shotgun (WGS) entry which is preliminary data.</text>
</comment>
<dbReference type="OrthoDB" id="4570063at2"/>
<sequence length="121" mass="13302">MEAAGEDDPSERFLSAYLAALRGAAAVLAATEATRPARERSRNAWVLMSRAAPEFVMWSDYFAEHSSTRAALEAGISREVTDRQADDFFSRVGAFLHDVEDLVGDQARIPDSGDWHKNISA</sequence>
<dbReference type="EMBL" id="VLNY01000004">
    <property type="protein sequence ID" value="KAA0023201.1"/>
    <property type="molecule type" value="Genomic_DNA"/>
</dbReference>
<accession>A0A5A7SG20</accession>